<sequence>MERETLKSPSCGGGVPVGWEPQVTLYDVHKLTAIRKEERSPNTWWPGGRRQLNTGTRDFYTTRGVSPWWSGERMQLQHMKRRLLYNQRSRPLVVRREKAA</sequence>
<dbReference type="Proteomes" id="UP000314294">
    <property type="component" value="Unassembled WGS sequence"/>
</dbReference>
<gene>
    <name evidence="1" type="ORF">EYF80_047564</name>
</gene>
<organism evidence="1 2">
    <name type="scientific">Liparis tanakae</name>
    <name type="common">Tanaka's snailfish</name>
    <dbReference type="NCBI Taxonomy" id="230148"/>
    <lineage>
        <taxon>Eukaryota</taxon>
        <taxon>Metazoa</taxon>
        <taxon>Chordata</taxon>
        <taxon>Craniata</taxon>
        <taxon>Vertebrata</taxon>
        <taxon>Euteleostomi</taxon>
        <taxon>Actinopterygii</taxon>
        <taxon>Neopterygii</taxon>
        <taxon>Teleostei</taxon>
        <taxon>Neoteleostei</taxon>
        <taxon>Acanthomorphata</taxon>
        <taxon>Eupercaria</taxon>
        <taxon>Perciformes</taxon>
        <taxon>Cottioidei</taxon>
        <taxon>Cottales</taxon>
        <taxon>Liparidae</taxon>
        <taxon>Liparis</taxon>
    </lineage>
</organism>
<protein>
    <submittedName>
        <fullName evidence="1">Uncharacterized protein</fullName>
    </submittedName>
</protein>
<evidence type="ECO:0000313" key="2">
    <source>
        <dbReference type="Proteomes" id="UP000314294"/>
    </source>
</evidence>
<accession>A0A4Z2FM85</accession>
<proteinExistence type="predicted"/>
<dbReference type="AlphaFoldDB" id="A0A4Z2FM85"/>
<keyword evidence="2" id="KW-1185">Reference proteome</keyword>
<evidence type="ECO:0000313" key="1">
    <source>
        <dbReference type="EMBL" id="TNN42269.1"/>
    </source>
</evidence>
<dbReference type="EMBL" id="SRLO01001049">
    <property type="protein sequence ID" value="TNN42269.1"/>
    <property type="molecule type" value="Genomic_DNA"/>
</dbReference>
<comment type="caution">
    <text evidence="1">The sequence shown here is derived from an EMBL/GenBank/DDBJ whole genome shotgun (WGS) entry which is preliminary data.</text>
</comment>
<reference evidence="1 2" key="1">
    <citation type="submission" date="2019-03" db="EMBL/GenBank/DDBJ databases">
        <title>First draft genome of Liparis tanakae, snailfish: a comprehensive survey of snailfish specific genes.</title>
        <authorList>
            <person name="Kim W."/>
            <person name="Song I."/>
            <person name="Jeong J.-H."/>
            <person name="Kim D."/>
            <person name="Kim S."/>
            <person name="Ryu S."/>
            <person name="Song J.Y."/>
            <person name="Lee S.K."/>
        </authorList>
    </citation>
    <scope>NUCLEOTIDE SEQUENCE [LARGE SCALE GENOMIC DNA]</scope>
    <source>
        <tissue evidence="1">Muscle</tissue>
    </source>
</reference>
<name>A0A4Z2FM85_9TELE</name>